<evidence type="ECO:0000256" key="1">
    <source>
        <dbReference type="ARBA" id="ARBA00004429"/>
    </source>
</evidence>
<dbReference type="InterPro" id="IPR003445">
    <property type="entry name" value="Cat_transpt"/>
</dbReference>
<reference evidence="16 18" key="2">
    <citation type="submission" date="2019-03" db="EMBL/GenBank/DDBJ databases">
        <title>Genomic Encyclopedia of Type Strains, Phase IV (KMG-IV): sequencing the most valuable type-strain genomes for metagenomic binning, comparative biology and taxonomic classification.</title>
        <authorList>
            <person name="Goeker M."/>
        </authorList>
    </citation>
    <scope>NUCLEOTIDE SEQUENCE [LARGE SCALE GENOMIC DNA]</scope>
    <source>
        <strain evidence="16 18">DSM 15264</strain>
    </source>
</reference>
<dbReference type="RefSeq" id="WP_104357152.1">
    <property type="nucleotide sequence ID" value="NZ_CP064338.1"/>
</dbReference>
<dbReference type="PANTHER" id="PTHR32024">
    <property type="entry name" value="TRK SYSTEM POTASSIUM UPTAKE PROTEIN TRKG-RELATED"/>
    <property type="match status" value="1"/>
</dbReference>
<protein>
    <recommendedName>
        <fullName evidence="12">Trk system potassium uptake protein</fullName>
    </recommendedName>
</protein>
<feature type="transmembrane region" description="Helical" evidence="14">
    <location>
        <begin position="276"/>
        <end position="298"/>
    </location>
</feature>
<feature type="binding site" evidence="13">
    <location>
        <position position="224"/>
    </location>
    <ligand>
        <name>K(+)</name>
        <dbReference type="ChEBI" id="CHEBI:29103"/>
    </ligand>
</feature>
<feature type="transmembrane region" description="Helical" evidence="14">
    <location>
        <begin position="397"/>
        <end position="421"/>
    </location>
</feature>
<keyword evidence="9 14" id="KW-1133">Transmembrane helix</keyword>
<keyword evidence="17" id="KW-1185">Reference proteome</keyword>
<feature type="transmembrane region" description="Helical" evidence="14">
    <location>
        <begin position="244"/>
        <end position="264"/>
    </location>
</feature>
<feature type="transmembrane region" description="Helical" evidence="14">
    <location>
        <begin position="40"/>
        <end position="59"/>
    </location>
</feature>
<feature type="transmembrane region" description="Helical" evidence="14">
    <location>
        <begin position="7"/>
        <end position="28"/>
    </location>
</feature>
<dbReference type="EMBL" id="SLXF01000003">
    <property type="protein sequence ID" value="TCP08168.1"/>
    <property type="molecule type" value="Genomic_DNA"/>
</dbReference>
<dbReference type="OrthoDB" id="9810952at2"/>
<evidence type="ECO:0000256" key="11">
    <source>
        <dbReference type="ARBA" id="ARBA00023136"/>
    </source>
</evidence>
<keyword evidence="8 12" id="KW-0630">Potassium</keyword>
<feature type="binding site" evidence="13">
    <location>
        <position position="439"/>
    </location>
    <ligand>
        <name>K(+)</name>
        <dbReference type="ChEBI" id="CHEBI:29103"/>
    </ligand>
</feature>
<keyword evidence="4 12" id="KW-1003">Cell membrane</keyword>
<dbReference type="InterPro" id="IPR004772">
    <property type="entry name" value="TrkH"/>
</dbReference>
<feature type="transmembrane region" description="Helical" evidence="14">
    <location>
        <begin position="71"/>
        <end position="93"/>
    </location>
</feature>
<feature type="transmembrane region" description="Helical" evidence="14">
    <location>
        <begin position="188"/>
        <end position="207"/>
    </location>
</feature>
<keyword evidence="5 12" id="KW-0997">Cell inner membrane</keyword>
<feature type="binding site" evidence="13">
    <location>
        <position position="323"/>
    </location>
    <ligand>
        <name>K(+)</name>
        <dbReference type="ChEBI" id="CHEBI:29103"/>
    </ligand>
</feature>
<dbReference type="Proteomes" id="UP000294772">
    <property type="component" value="Unassembled WGS sequence"/>
</dbReference>
<comment type="subcellular location">
    <subcellularLocation>
        <location evidence="1 12">Cell inner membrane</location>
        <topology evidence="1 12">Multi-pass membrane protein</topology>
    </subcellularLocation>
</comment>
<keyword evidence="3 12" id="KW-0813">Transport</keyword>
<evidence type="ECO:0000256" key="10">
    <source>
        <dbReference type="ARBA" id="ARBA00023065"/>
    </source>
</evidence>
<dbReference type="GO" id="GO:0015379">
    <property type="term" value="F:potassium:chloride symporter activity"/>
    <property type="evidence" value="ECO:0007669"/>
    <property type="project" value="InterPro"/>
</dbReference>
<feature type="transmembrane region" description="Helical" evidence="14">
    <location>
        <begin position="335"/>
        <end position="358"/>
    </location>
</feature>
<organism evidence="15 17">
    <name type="scientific">Caldimonas thermodepolymerans</name>
    <dbReference type="NCBI Taxonomy" id="215580"/>
    <lineage>
        <taxon>Bacteria</taxon>
        <taxon>Pseudomonadati</taxon>
        <taxon>Pseudomonadota</taxon>
        <taxon>Betaproteobacteria</taxon>
        <taxon>Burkholderiales</taxon>
        <taxon>Sphaerotilaceae</taxon>
        <taxon>Caldimonas</taxon>
    </lineage>
</organism>
<proteinExistence type="inferred from homology"/>
<gene>
    <name evidence="15" type="ORF">C1702_07925</name>
    <name evidence="16" type="ORF">EV676_103201</name>
</gene>
<feature type="transmembrane region" description="Helical" evidence="14">
    <location>
        <begin position="136"/>
        <end position="157"/>
    </location>
</feature>
<dbReference type="AlphaFoldDB" id="A0A2S5T5N3"/>
<evidence type="ECO:0000256" key="8">
    <source>
        <dbReference type="ARBA" id="ARBA00022958"/>
    </source>
</evidence>
<keyword evidence="11 12" id="KW-0472">Membrane</keyword>
<dbReference type="EMBL" id="PSNY01000007">
    <property type="protein sequence ID" value="PPE70177.1"/>
    <property type="molecule type" value="Genomic_DNA"/>
</dbReference>
<evidence type="ECO:0000256" key="12">
    <source>
        <dbReference type="PIRNR" id="PIRNR006247"/>
    </source>
</evidence>
<dbReference type="GO" id="GO:0046872">
    <property type="term" value="F:metal ion binding"/>
    <property type="evidence" value="ECO:0007669"/>
    <property type="project" value="UniProtKB-KW"/>
</dbReference>
<comment type="caution">
    <text evidence="15">The sequence shown here is derived from an EMBL/GenBank/DDBJ whole genome shotgun (WGS) entry which is preliminary data.</text>
</comment>
<keyword evidence="10 12" id="KW-0406">Ion transport</keyword>
<evidence type="ECO:0000256" key="9">
    <source>
        <dbReference type="ARBA" id="ARBA00022989"/>
    </source>
</evidence>
<comment type="function">
    <text evidence="12">Low-affinity potassium transport system. Interacts with Trk system potassium uptake protein TrkA.</text>
</comment>
<evidence type="ECO:0000256" key="7">
    <source>
        <dbReference type="ARBA" id="ARBA00022692"/>
    </source>
</evidence>
<evidence type="ECO:0000313" key="17">
    <source>
        <dbReference type="Proteomes" id="UP000239406"/>
    </source>
</evidence>
<evidence type="ECO:0000256" key="2">
    <source>
        <dbReference type="ARBA" id="ARBA00009137"/>
    </source>
</evidence>
<evidence type="ECO:0000313" key="15">
    <source>
        <dbReference type="EMBL" id="PPE70177.1"/>
    </source>
</evidence>
<feature type="binding site" evidence="13">
    <location>
        <position position="440"/>
    </location>
    <ligand>
        <name>K(+)</name>
        <dbReference type="ChEBI" id="CHEBI:29103"/>
    </ligand>
</feature>
<accession>A0A2S5T5N3</accession>
<feature type="binding site" evidence="13">
    <location>
        <position position="322"/>
    </location>
    <ligand>
        <name>K(+)</name>
        <dbReference type="ChEBI" id="CHEBI:29103"/>
    </ligand>
</feature>
<feature type="binding site" evidence="13">
    <location>
        <position position="116"/>
    </location>
    <ligand>
        <name>K(+)</name>
        <dbReference type="ChEBI" id="CHEBI:29103"/>
    </ligand>
</feature>
<evidence type="ECO:0000256" key="14">
    <source>
        <dbReference type="SAM" id="Phobius"/>
    </source>
</evidence>
<dbReference type="PIRSF" id="PIRSF006247">
    <property type="entry name" value="TrkH"/>
    <property type="match status" value="1"/>
</dbReference>
<evidence type="ECO:0000313" key="18">
    <source>
        <dbReference type="Proteomes" id="UP000294772"/>
    </source>
</evidence>
<evidence type="ECO:0000313" key="16">
    <source>
        <dbReference type="EMBL" id="TCP08168.1"/>
    </source>
</evidence>
<keyword evidence="6 12" id="KW-0633">Potassium transport</keyword>
<feature type="binding site" evidence="13">
    <location>
        <position position="225"/>
    </location>
    <ligand>
        <name>K(+)</name>
        <dbReference type="ChEBI" id="CHEBI:29103"/>
    </ligand>
</feature>
<keyword evidence="13" id="KW-0479">Metal-binding</keyword>
<dbReference type="Pfam" id="PF02386">
    <property type="entry name" value="TrkH"/>
    <property type="match status" value="1"/>
</dbReference>
<evidence type="ECO:0000256" key="5">
    <source>
        <dbReference type="ARBA" id="ARBA00022519"/>
    </source>
</evidence>
<evidence type="ECO:0000256" key="6">
    <source>
        <dbReference type="ARBA" id="ARBA00022538"/>
    </source>
</evidence>
<dbReference type="Proteomes" id="UP000239406">
    <property type="component" value="Unassembled WGS sequence"/>
</dbReference>
<dbReference type="GO" id="GO:0005886">
    <property type="term" value="C:plasma membrane"/>
    <property type="evidence" value="ECO:0007669"/>
    <property type="project" value="UniProtKB-SubCell"/>
</dbReference>
<feature type="binding site" evidence="13">
    <location>
        <position position="115"/>
    </location>
    <ligand>
        <name>K(+)</name>
        <dbReference type="ChEBI" id="CHEBI:29103"/>
    </ligand>
</feature>
<evidence type="ECO:0000256" key="13">
    <source>
        <dbReference type="PIRSR" id="PIRSR006247-1"/>
    </source>
</evidence>
<comment type="similarity">
    <text evidence="2 12">Belongs to the TrkH potassium transport family.</text>
</comment>
<evidence type="ECO:0000256" key="4">
    <source>
        <dbReference type="ARBA" id="ARBA00022475"/>
    </source>
</evidence>
<feature type="transmembrane region" description="Helical" evidence="14">
    <location>
        <begin position="459"/>
        <end position="482"/>
    </location>
</feature>
<sequence>MQSLLPVLGILGVIVMYFGLAMLVPLGVAWRGDEHALQAYYWSAGITFACGLAMWIVTLRQRRELQPRDGVLLVSLAWTLLPLFASMPLLLYFRRAGLPLSFTDAYFEAMSGLTTTGATVLTGLDRLPPSINLWRCFLQWLGGMGILVLAVAILPLLGVGGSQLFKAEAAGPLKDAKLTPRITETAKGLWTVYLILSLACVSVYRLGGMCWLDAWMHMFTTVSLGGLSSHDASFAHFRSPLLEWAAVVFMLISSCNFALYFIALRKRSLERVFGDVEVRATIGVLVGASLVVAALLLVKGTYGDPWLALRMAFFNVVSVGSTTGFASTDYSRWPIFAPVLMLMLSGVATSAGSTGAGIKMIRVIILVKQALREMSRIVHPRAVNPVMLGETPVPNTTIFAVLAFMLVYGATIVVLTMVLLLTDLDVVSAFTAVVASVNNMGPGLGVVGPAGTYAGLTDFQTWVCTAAMLLGRLEMLSFMVLLTPSFWRK</sequence>
<reference evidence="15 17" key="1">
    <citation type="submission" date="2018-02" db="EMBL/GenBank/DDBJ databases">
        <title>Reclassifiation of [Polyangium] brachysporum DSM 7029 as Guopingzhaonella breviflexa gen. nov., sp. nov., a member of the family Comamonadaceae.</title>
        <authorList>
            <person name="Tang B."/>
        </authorList>
    </citation>
    <scope>NUCLEOTIDE SEQUENCE [LARGE SCALE GENOMIC DNA]</scope>
    <source>
        <strain evidence="15 17">DSM 15344</strain>
    </source>
</reference>
<dbReference type="PANTHER" id="PTHR32024:SF2">
    <property type="entry name" value="TRK SYSTEM POTASSIUM UPTAKE PROTEIN TRKG-RELATED"/>
    <property type="match status" value="1"/>
</dbReference>
<name>A0A2S5T5N3_9BURK</name>
<keyword evidence="7 14" id="KW-0812">Transmembrane</keyword>
<evidence type="ECO:0000256" key="3">
    <source>
        <dbReference type="ARBA" id="ARBA00022448"/>
    </source>
</evidence>